<evidence type="ECO:0000256" key="3">
    <source>
        <dbReference type="SAM" id="MobiDB-lite"/>
    </source>
</evidence>
<keyword evidence="1" id="KW-0341">Growth regulation</keyword>
<reference evidence="5" key="1">
    <citation type="submission" date="2024-07" db="EMBL/GenBank/DDBJ databases">
        <title>Two chromosome-level genome assemblies of Korean endemic species Abeliophyllum distichum and Forsythia ovata (Oleaceae).</title>
        <authorList>
            <person name="Jang H."/>
        </authorList>
    </citation>
    <scope>NUCLEOTIDE SEQUENCE [LARGE SCALE GENOMIC DNA]</scope>
</reference>
<protein>
    <submittedName>
        <fullName evidence="4">Uncharacterized protein</fullName>
    </submittedName>
</protein>
<proteinExistence type="inferred from homology"/>
<dbReference type="GO" id="GO:0009630">
    <property type="term" value="P:gravitropism"/>
    <property type="evidence" value="ECO:0007669"/>
    <property type="project" value="UniProtKB-ARBA"/>
</dbReference>
<keyword evidence="5" id="KW-1185">Reference proteome</keyword>
<feature type="region of interest" description="Disordered" evidence="3">
    <location>
        <begin position="259"/>
        <end position="309"/>
    </location>
</feature>
<dbReference type="EMBL" id="JBFOLJ010000020">
    <property type="protein sequence ID" value="KAL2462475.1"/>
    <property type="molecule type" value="Genomic_DNA"/>
</dbReference>
<evidence type="ECO:0000256" key="1">
    <source>
        <dbReference type="ARBA" id="ARBA00022604"/>
    </source>
</evidence>
<evidence type="ECO:0000313" key="5">
    <source>
        <dbReference type="Proteomes" id="UP001604277"/>
    </source>
</evidence>
<gene>
    <name evidence="4" type="ORF">Fot_53712</name>
</gene>
<organism evidence="4 5">
    <name type="scientific">Forsythia ovata</name>
    <dbReference type="NCBI Taxonomy" id="205694"/>
    <lineage>
        <taxon>Eukaryota</taxon>
        <taxon>Viridiplantae</taxon>
        <taxon>Streptophyta</taxon>
        <taxon>Embryophyta</taxon>
        <taxon>Tracheophyta</taxon>
        <taxon>Spermatophyta</taxon>
        <taxon>Magnoliopsida</taxon>
        <taxon>eudicotyledons</taxon>
        <taxon>Gunneridae</taxon>
        <taxon>Pentapetalae</taxon>
        <taxon>asterids</taxon>
        <taxon>lamiids</taxon>
        <taxon>Lamiales</taxon>
        <taxon>Oleaceae</taxon>
        <taxon>Forsythieae</taxon>
        <taxon>Forsythia</taxon>
    </lineage>
</organism>
<comment type="caution">
    <text evidence="4">The sequence shown here is derived from an EMBL/GenBank/DDBJ whole genome shotgun (WGS) entry which is preliminary data.</text>
</comment>
<dbReference type="InterPro" id="IPR044683">
    <property type="entry name" value="LAZY"/>
</dbReference>
<name>A0ABD1PF28_9LAMI</name>
<accession>A0ABD1PF28</accession>
<dbReference type="PANTHER" id="PTHR34045:SF3">
    <property type="entry name" value="PROTEIN LAZY 4"/>
    <property type="match status" value="1"/>
</dbReference>
<evidence type="ECO:0000313" key="4">
    <source>
        <dbReference type="EMBL" id="KAL2462475.1"/>
    </source>
</evidence>
<comment type="similarity">
    <text evidence="2">Belongs to the LAZY family.</text>
</comment>
<evidence type="ECO:0000256" key="2">
    <source>
        <dbReference type="ARBA" id="ARBA00024198"/>
    </source>
</evidence>
<dbReference type="Proteomes" id="UP001604277">
    <property type="component" value="Unassembled WGS sequence"/>
</dbReference>
<sequence length="309" mass="35297">MYEFQFYERCNMDWSWAGLVTGQVPVLTPLNACTELFNWMQNKINRKPNKPPCTHKPQLQGLLATGTFGNTQNPDSEILSSPNLQEFGNPQKELTKLVSTKPAQELISDTPLDTFLNCPSTLDVDSTISNRFSTNSDDKDEDIERTIRIILARCKDVCENKRKKVIGEKSISFLVIKKMFVCTTGFVPTPSLRDTFHESRMEKLLRTILTNKIYPQNSSQALSMKNAEKEDETRNGHKWVKTDSECKYYSRDLVRPSYVGMNTKEKEKTKPPNPSSVNIDHFSKAKKGGGYLQRQESLKMSPDTELEDH</sequence>
<dbReference type="PANTHER" id="PTHR34045">
    <property type="entry name" value="OS03G0406300 PROTEIN"/>
    <property type="match status" value="1"/>
</dbReference>
<dbReference type="AlphaFoldDB" id="A0ABD1PF28"/>